<organism evidence="4 6">
    <name type="scientific">Corynebacterium antarcticum</name>
    <dbReference type="NCBI Taxonomy" id="2800405"/>
    <lineage>
        <taxon>Bacteria</taxon>
        <taxon>Bacillati</taxon>
        <taxon>Actinomycetota</taxon>
        <taxon>Actinomycetes</taxon>
        <taxon>Mycobacteriales</taxon>
        <taxon>Corynebacteriaceae</taxon>
        <taxon>Corynebacterium</taxon>
    </lineage>
</organism>
<evidence type="ECO:0000313" key="6">
    <source>
        <dbReference type="Proteomes" id="UP001070238"/>
    </source>
</evidence>
<reference evidence="3" key="1">
    <citation type="submission" date="2021-01" db="EMBL/GenBank/DDBJ databases">
        <title>Characterization of Corynebacterium spp. from penguins.</title>
        <authorList>
            <person name="Svec P."/>
        </authorList>
    </citation>
    <scope>NUCLEOTIDE SEQUENCE</scope>
    <source>
        <strain evidence="3">CCM 8835</strain>
    </source>
</reference>
<evidence type="ECO:0000313" key="5">
    <source>
        <dbReference type="Proteomes" id="UP000650005"/>
    </source>
</evidence>
<dbReference type="EMBL" id="JAPMKX010000001">
    <property type="protein sequence ID" value="MCX7537214.1"/>
    <property type="molecule type" value="Genomic_DNA"/>
</dbReference>
<keyword evidence="2" id="KW-1133">Transmembrane helix</keyword>
<evidence type="ECO:0000313" key="3">
    <source>
        <dbReference type="EMBL" id="MBK1843742.1"/>
    </source>
</evidence>
<reference evidence="4" key="2">
    <citation type="submission" date="2022-11" db="EMBL/GenBank/DDBJ databases">
        <title>Corynebacterium sp. isolated from Penguins.</title>
        <authorList>
            <person name="Sedlar K."/>
            <person name="Svec P."/>
        </authorList>
    </citation>
    <scope>NUCLEOTIDE SEQUENCE</scope>
    <source>
        <strain evidence="4">P5875</strain>
    </source>
</reference>
<feature type="transmembrane region" description="Helical" evidence="2">
    <location>
        <begin position="36"/>
        <end position="55"/>
    </location>
</feature>
<dbReference type="Proteomes" id="UP001070238">
    <property type="component" value="Unassembled WGS sequence"/>
</dbReference>
<feature type="compositionally biased region" description="Pro residues" evidence="1">
    <location>
        <begin position="1"/>
        <end position="10"/>
    </location>
</feature>
<accession>A0A9Q4CCZ6</accession>
<keyword evidence="2" id="KW-0472">Membrane</keyword>
<feature type="region of interest" description="Disordered" evidence="1">
    <location>
        <begin position="1"/>
        <end position="23"/>
    </location>
</feature>
<dbReference type="RefSeq" id="WP_200257215.1">
    <property type="nucleotide sequence ID" value="NZ_JAENIP020000001.1"/>
</dbReference>
<keyword evidence="5" id="KW-1185">Reference proteome</keyword>
<keyword evidence="2" id="KW-0812">Transmembrane</keyword>
<dbReference type="EMBL" id="JAENIP010000008">
    <property type="protein sequence ID" value="MBK1843742.1"/>
    <property type="molecule type" value="Genomic_DNA"/>
</dbReference>
<dbReference type="AlphaFoldDB" id="A0A9Q4CCZ6"/>
<dbReference type="Proteomes" id="UP000650005">
    <property type="component" value="Unassembled WGS sequence"/>
</dbReference>
<name>A0A9Q4CCZ6_9CORY</name>
<gene>
    <name evidence="3" type="ORF">JIM95_03960</name>
    <name evidence="4" type="ORF">OS123_01460</name>
</gene>
<comment type="caution">
    <text evidence="4">The sequence shown here is derived from an EMBL/GenBank/DDBJ whole genome shotgun (WGS) entry which is preliminary data.</text>
</comment>
<evidence type="ECO:0000313" key="4">
    <source>
        <dbReference type="EMBL" id="MCX7537214.1"/>
    </source>
</evidence>
<sequence length="77" mass="7855">MCRTPGPIPPGSGHAHVEDSDWATGRHARRGAALRTYIAGALIGGALFAGFFIAAPSDDAPVGQGVNHTMSSVALSR</sequence>
<proteinExistence type="predicted"/>
<evidence type="ECO:0000256" key="2">
    <source>
        <dbReference type="SAM" id="Phobius"/>
    </source>
</evidence>
<protein>
    <submittedName>
        <fullName evidence="4">Uncharacterized protein</fullName>
    </submittedName>
</protein>
<evidence type="ECO:0000256" key="1">
    <source>
        <dbReference type="SAM" id="MobiDB-lite"/>
    </source>
</evidence>